<feature type="compositionally biased region" description="Polar residues" evidence="9">
    <location>
        <begin position="1156"/>
        <end position="1165"/>
    </location>
</feature>
<evidence type="ECO:0000256" key="2">
    <source>
        <dbReference type="ARBA" id="ARBA00011975"/>
    </source>
</evidence>
<keyword evidence="4 8" id="KW-0808">Transferase</keyword>
<comment type="caution">
    <text evidence="11">The sequence shown here is derived from an EMBL/GenBank/DDBJ whole genome shotgun (WGS) entry which is preliminary data.</text>
</comment>
<dbReference type="InterPro" id="IPR050390">
    <property type="entry name" value="C5-Methyltransferase"/>
</dbReference>
<dbReference type="GO" id="GO:0003682">
    <property type="term" value="F:chromatin binding"/>
    <property type="evidence" value="ECO:0007669"/>
    <property type="project" value="InterPro"/>
</dbReference>
<evidence type="ECO:0000256" key="7">
    <source>
        <dbReference type="ARBA" id="ARBA00023242"/>
    </source>
</evidence>
<dbReference type="InterPro" id="IPR029063">
    <property type="entry name" value="SAM-dependent_MTases_sf"/>
</dbReference>
<dbReference type="GO" id="GO:0044027">
    <property type="term" value="P:negative regulation of gene expression via chromosomal CpG island methylation"/>
    <property type="evidence" value="ECO:0007669"/>
    <property type="project" value="TreeGrafter"/>
</dbReference>
<dbReference type="Pfam" id="PF00145">
    <property type="entry name" value="DNA_methylase"/>
    <property type="match status" value="1"/>
</dbReference>
<sequence length="1236" mass="138730">MTEGTMEIYTTEGAVEDSDDGLASNSRDGSRYDEDPGSEVNDDLAKIEELQTLEALENPLGLPADVDDAASDHSQQDYLVATMPETNISVDIPMSTLVAPSYLYESEKELPAQPERELRAIEHLLKEHKRENPGTHSDVEFELDEFSIYSHPCIPGVKQKVVHYVAELRPLQHLSIKTGCDQLFVDGVLSCGTKRYFICQVPFDKLPIGNYGVEHDTVSPDIWIRSTQNADRDIHYRLKNPSTEYRRYYNGFLWIADLTKHVIDYLFAAAEENRDVVFRDFRSNFATWLAGMHQGSVAFDRWRSKYPSNDFCVAIHANVHFIWKEAFGSKHRCDTTWMHLWKEIRDFTAYPDNIKVSPTPALPTSSSSPSSTPPQIKKKTQKTSEDIAKTVVTPYIDELFKHLPFGFLLDGTKPSLQSEKLRRDISEAHKLESSAEVHTSAKEFHDHRVGNSVHIGDVISIPRDSNEESNWTREDSIGFPDVDRWFGLVQKVHKLEDGDMSFDVIWFYRPVDTVCGVMRYPWNNELFLSDHCSCQDGHSKIRRAEVLSIHRVHWGGSSMTDADFFCRQTYLHESRQWVTFQKSHLRCLHHRSNSEAKFPYEVGDTVLVLLRPGNVVDPCELLSLPDSTNSVSLRLLYRRQQLQPDKAAPSNELVYSDDVRSVKTRLLRGRCVVRFFRPDEPIPPPYGYNGTGNAFFITHGSRSGRVAPLEEGFTSLRQGFDPSKPFPKLRGVDLFCGGGNFGRGLEDGGAIEMHWANDINSQAIHTYMANTTNSVHPFVGSIDDMQRLALEGKFDEEVPQIGKVDFVAGGSPCPGFSSMTNDKTTNKQRKNQSLVAAFASFIDTYRPKFGLLENVVNIVQPKARRREDVFCQLICAIIGMGYQAHFFLLDAWSYGSPQSRSRVFLCFAAPGFKLPQMPRHSHSHYEENLRAKTVGKLPNGQSMVERLVMDTPFKFVSTKEATTDLPDIMDGKPDCCISFPDHRLAVGVTKSLRTQLSVIPICPYGMNFQIAWGNGEGIMTAAERKYFPTKGDRAKNRTSRGWGRSFPNKVMQTVTTTPSPTDTRIGRLFHWEQNRVFSVMEARRAQGFRDHEVILGSPVDQWRIIGNSVARTVSVALGMSIREAWLGSLVDGDERVPPSGGDANEEPQEILQENLQPSQEFSQDSPQEHSQEARSPKNKRPLGSSLEIQLFASKIAKTKTGQAAGGSRGGSANGAPANAPANGAPANGSEPMDDLA</sequence>
<dbReference type="PANTHER" id="PTHR10629">
    <property type="entry name" value="CYTOSINE-SPECIFIC METHYLTRANSFERASE"/>
    <property type="match status" value="1"/>
</dbReference>
<dbReference type="Gene3D" id="3.40.50.150">
    <property type="entry name" value="Vaccinia Virus protein VP39"/>
    <property type="match status" value="1"/>
</dbReference>
<keyword evidence="5 8" id="KW-0949">S-adenosyl-L-methionine</keyword>
<feature type="compositionally biased region" description="Low complexity" evidence="9">
    <location>
        <begin position="358"/>
        <end position="375"/>
    </location>
</feature>
<keyword evidence="3 8" id="KW-0489">Methyltransferase</keyword>
<dbReference type="GO" id="GO:0003886">
    <property type="term" value="F:DNA (cytosine-5-)-methyltransferase activity"/>
    <property type="evidence" value="ECO:0007669"/>
    <property type="project" value="UniProtKB-EC"/>
</dbReference>
<dbReference type="PRINTS" id="PR00105">
    <property type="entry name" value="C5METTRFRASE"/>
</dbReference>
<evidence type="ECO:0000256" key="3">
    <source>
        <dbReference type="ARBA" id="ARBA00022603"/>
    </source>
</evidence>
<proteinExistence type="inferred from homology"/>
<evidence type="ECO:0000313" key="12">
    <source>
        <dbReference type="Proteomes" id="UP000654918"/>
    </source>
</evidence>
<dbReference type="Gene3D" id="3.90.120.10">
    <property type="entry name" value="DNA Methylase, subunit A, domain 2"/>
    <property type="match status" value="1"/>
</dbReference>
<dbReference type="PROSITE" id="PS51679">
    <property type="entry name" value="SAM_MT_C5"/>
    <property type="match status" value="1"/>
</dbReference>
<keyword evidence="7" id="KW-0539">Nucleus</keyword>
<dbReference type="InterPro" id="IPR057215">
    <property type="entry name" value="DUF7893"/>
</dbReference>
<evidence type="ECO:0000256" key="6">
    <source>
        <dbReference type="ARBA" id="ARBA00023125"/>
    </source>
</evidence>
<feature type="region of interest" description="Disordered" evidence="9">
    <location>
        <begin position="358"/>
        <end position="384"/>
    </location>
</feature>
<evidence type="ECO:0000256" key="5">
    <source>
        <dbReference type="ARBA" id="ARBA00022691"/>
    </source>
</evidence>
<dbReference type="InterPro" id="IPR001025">
    <property type="entry name" value="BAH_dom"/>
</dbReference>
<feature type="region of interest" description="Disordered" evidence="9">
    <location>
        <begin position="1"/>
        <end position="42"/>
    </location>
</feature>
<dbReference type="SUPFAM" id="SSF53335">
    <property type="entry name" value="S-adenosyl-L-methionine-dependent methyltransferases"/>
    <property type="match status" value="1"/>
</dbReference>
<evidence type="ECO:0000256" key="9">
    <source>
        <dbReference type="SAM" id="MobiDB-lite"/>
    </source>
</evidence>
<evidence type="ECO:0000256" key="4">
    <source>
        <dbReference type="ARBA" id="ARBA00022679"/>
    </source>
</evidence>
<dbReference type="Gene3D" id="2.30.30.490">
    <property type="match status" value="1"/>
</dbReference>
<feature type="region of interest" description="Disordered" evidence="9">
    <location>
        <begin position="1198"/>
        <end position="1236"/>
    </location>
</feature>
<dbReference type="Pfam" id="PF25423">
    <property type="entry name" value="DUF7893"/>
    <property type="match status" value="1"/>
</dbReference>
<feature type="compositionally biased region" description="Gly residues" evidence="9">
    <location>
        <begin position="1203"/>
        <end position="1212"/>
    </location>
</feature>
<dbReference type="InterPro" id="IPR001525">
    <property type="entry name" value="C5_MeTfrase"/>
</dbReference>
<dbReference type="PANTHER" id="PTHR10629:SF54">
    <property type="entry name" value="DNA METHYLTRANSFERASE DIM-2"/>
    <property type="match status" value="1"/>
</dbReference>
<feature type="domain" description="BAH" evidence="10">
    <location>
        <begin position="451"/>
        <end position="581"/>
    </location>
</feature>
<feature type="compositionally biased region" description="Low complexity" evidence="9">
    <location>
        <begin position="1213"/>
        <end position="1229"/>
    </location>
</feature>
<dbReference type="EC" id="2.1.1.37" evidence="2"/>
<dbReference type="AlphaFoldDB" id="A0A8H6NJ75"/>
<keyword evidence="12" id="KW-1185">Reference proteome</keyword>
<dbReference type="Proteomes" id="UP000654918">
    <property type="component" value="Unassembled WGS sequence"/>
</dbReference>
<dbReference type="GO" id="GO:0032259">
    <property type="term" value="P:methylation"/>
    <property type="evidence" value="ECO:0007669"/>
    <property type="project" value="UniProtKB-KW"/>
</dbReference>
<accession>A0A8H6NJ75</accession>
<evidence type="ECO:0000256" key="8">
    <source>
        <dbReference type="PROSITE-ProRule" id="PRU01016"/>
    </source>
</evidence>
<dbReference type="PROSITE" id="PS00094">
    <property type="entry name" value="C5_MTASE_1"/>
    <property type="match status" value="1"/>
</dbReference>
<comment type="subcellular location">
    <subcellularLocation>
        <location evidence="1">Nucleus</location>
    </subcellularLocation>
</comment>
<feature type="region of interest" description="Disordered" evidence="9">
    <location>
        <begin position="1156"/>
        <end position="1186"/>
    </location>
</feature>
<organism evidence="11 12">
    <name type="scientific">Colletotrichum plurivorum</name>
    <dbReference type="NCBI Taxonomy" id="2175906"/>
    <lineage>
        <taxon>Eukaryota</taxon>
        <taxon>Fungi</taxon>
        <taxon>Dikarya</taxon>
        <taxon>Ascomycota</taxon>
        <taxon>Pezizomycotina</taxon>
        <taxon>Sordariomycetes</taxon>
        <taxon>Hypocreomycetidae</taxon>
        <taxon>Glomerellales</taxon>
        <taxon>Glomerellaceae</taxon>
        <taxon>Colletotrichum</taxon>
        <taxon>Colletotrichum orchidearum species complex</taxon>
    </lineage>
</organism>
<reference evidence="11" key="1">
    <citation type="journal article" date="2020" name="Phytopathology">
        <title>Genome Sequence Resources of Colletotrichum truncatum, C. plurivorum, C. musicola, and C. sojae: Four Species Pathogenic to Soybean (Glycine max).</title>
        <authorList>
            <person name="Rogerio F."/>
            <person name="Boufleur T.R."/>
            <person name="Ciampi-Guillardi M."/>
            <person name="Sukno S.A."/>
            <person name="Thon M.R."/>
            <person name="Massola Junior N.S."/>
            <person name="Baroncelli R."/>
        </authorList>
    </citation>
    <scope>NUCLEOTIDE SEQUENCE</scope>
    <source>
        <strain evidence="11">LFN00145</strain>
    </source>
</reference>
<dbReference type="InterPro" id="IPR043151">
    <property type="entry name" value="BAH_sf"/>
</dbReference>
<protein>
    <recommendedName>
        <fullName evidence="2">DNA (cytosine-5-)-methyltransferase</fullName>
        <ecNumber evidence="2">2.1.1.37</ecNumber>
    </recommendedName>
</protein>
<keyword evidence="6" id="KW-0238">DNA-binding</keyword>
<dbReference type="GO" id="GO:0005634">
    <property type="term" value="C:nucleus"/>
    <property type="evidence" value="ECO:0007669"/>
    <property type="project" value="UniProtKB-SubCell"/>
</dbReference>
<evidence type="ECO:0000259" key="10">
    <source>
        <dbReference type="PROSITE" id="PS51038"/>
    </source>
</evidence>
<dbReference type="PROSITE" id="PS51038">
    <property type="entry name" value="BAH"/>
    <property type="match status" value="1"/>
</dbReference>
<feature type="compositionally biased region" description="Basic and acidic residues" evidence="9">
    <location>
        <begin position="1166"/>
        <end position="1175"/>
    </location>
</feature>
<feature type="active site" evidence="8">
    <location>
        <position position="813"/>
    </location>
</feature>
<comment type="similarity">
    <text evidence="8">Belongs to the class I-like SAM-binding methyltransferase superfamily. C5-methyltransferase family.</text>
</comment>
<evidence type="ECO:0000313" key="11">
    <source>
        <dbReference type="EMBL" id="KAF6834828.1"/>
    </source>
</evidence>
<name>A0A8H6NJ75_9PEZI</name>
<evidence type="ECO:0000256" key="1">
    <source>
        <dbReference type="ARBA" id="ARBA00004123"/>
    </source>
</evidence>
<gene>
    <name evidence="11" type="ORF">CPLU01_04723</name>
</gene>
<dbReference type="InterPro" id="IPR018117">
    <property type="entry name" value="C5_DNA_meth_AS"/>
</dbReference>
<dbReference type="GO" id="GO:0003677">
    <property type="term" value="F:DNA binding"/>
    <property type="evidence" value="ECO:0007669"/>
    <property type="project" value="UniProtKB-KW"/>
</dbReference>
<dbReference type="EMBL" id="WIGO01000045">
    <property type="protein sequence ID" value="KAF6834828.1"/>
    <property type="molecule type" value="Genomic_DNA"/>
</dbReference>